<protein>
    <submittedName>
        <fullName evidence="4">Uncharacterized protein</fullName>
    </submittedName>
</protein>
<comment type="caution">
    <text evidence="4">The sequence shown here is derived from an EMBL/GenBank/DDBJ whole genome shotgun (WGS) entry which is preliminary data.</text>
</comment>
<reference evidence="4 5" key="1">
    <citation type="submission" date="2020-07" db="EMBL/GenBank/DDBJ databases">
        <title>Streptomyces isolated from Indian soil.</title>
        <authorList>
            <person name="Mandal S."/>
            <person name="Maiti P.K."/>
        </authorList>
    </citation>
    <scope>NUCLEOTIDE SEQUENCE [LARGE SCALE GENOMIC DNA]</scope>
    <source>
        <strain evidence="4 5">PSKA28</strain>
    </source>
</reference>
<keyword evidence="2" id="KW-0472">Membrane</keyword>
<keyword evidence="3" id="KW-0732">Signal</keyword>
<feature type="transmembrane region" description="Helical" evidence="2">
    <location>
        <begin position="95"/>
        <end position="119"/>
    </location>
</feature>
<evidence type="ECO:0000256" key="2">
    <source>
        <dbReference type="SAM" id="Phobius"/>
    </source>
</evidence>
<feature type="region of interest" description="Disordered" evidence="1">
    <location>
        <begin position="34"/>
        <end position="85"/>
    </location>
</feature>
<evidence type="ECO:0000313" key="5">
    <source>
        <dbReference type="Proteomes" id="UP000545761"/>
    </source>
</evidence>
<feature type="compositionally biased region" description="Low complexity" evidence="1">
    <location>
        <begin position="34"/>
        <end position="45"/>
    </location>
</feature>
<dbReference type="RefSeq" id="WP_181655828.1">
    <property type="nucleotide sequence ID" value="NZ_JACEHE010000001.1"/>
</dbReference>
<sequence>MRLATVILLLGALLGVAPTTAAYAAPSGGSASHVSAGRGGHSSSHGGYGSGHGGYSSGHSDFSGGGLSRLEAGKGPRKGGSYGDTDGNSHNVKGVWVVMLVLGVFLLVGVIFAVLFAWIKVEERRRQAG</sequence>
<dbReference type="EMBL" id="JACEHE010000001">
    <property type="protein sequence ID" value="MBA2944931.1"/>
    <property type="molecule type" value="Genomic_DNA"/>
</dbReference>
<name>A0A7W0I7E5_9ACTN</name>
<feature type="chain" id="PRO_5030808916" evidence="3">
    <location>
        <begin position="25"/>
        <end position="129"/>
    </location>
</feature>
<evidence type="ECO:0000256" key="3">
    <source>
        <dbReference type="SAM" id="SignalP"/>
    </source>
</evidence>
<feature type="signal peptide" evidence="3">
    <location>
        <begin position="1"/>
        <end position="24"/>
    </location>
</feature>
<accession>A0A7W0I7E5</accession>
<gene>
    <name evidence="4" type="ORF">H1D24_03590</name>
</gene>
<organism evidence="4 5">
    <name type="scientific">Streptomyces himalayensis subsp. himalayensis</name>
    <dbReference type="NCBI Taxonomy" id="2756131"/>
    <lineage>
        <taxon>Bacteria</taxon>
        <taxon>Bacillati</taxon>
        <taxon>Actinomycetota</taxon>
        <taxon>Actinomycetes</taxon>
        <taxon>Kitasatosporales</taxon>
        <taxon>Streptomycetaceae</taxon>
        <taxon>Streptomyces</taxon>
        <taxon>Streptomyces himalayensis</taxon>
    </lineage>
</organism>
<dbReference type="AlphaFoldDB" id="A0A7W0I7E5"/>
<dbReference type="Proteomes" id="UP000545761">
    <property type="component" value="Unassembled WGS sequence"/>
</dbReference>
<keyword evidence="2" id="KW-1133">Transmembrane helix</keyword>
<feature type="compositionally biased region" description="Gly residues" evidence="1">
    <location>
        <begin position="46"/>
        <end position="56"/>
    </location>
</feature>
<evidence type="ECO:0000313" key="4">
    <source>
        <dbReference type="EMBL" id="MBA2944931.1"/>
    </source>
</evidence>
<keyword evidence="2" id="KW-0812">Transmembrane</keyword>
<proteinExistence type="predicted"/>
<evidence type="ECO:0000256" key="1">
    <source>
        <dbReference type="SAM" id="MobiDB-lite"/>
    </source>
</evidence>